<evidence type="ECO:0000313" key="3">
    <source>
        <dbReference type="EMBL" id="KAH7637217.1"/>
    </source>
</evidence>
<dbReference type="AlphaFoldDB" id="A0A922HXH8"/>
<dbReference type="OrthoDB" id="5632at2759"/>
<reference evidence="4" key="4">
    <citation type="journal article" date="2022" name="Res Sq">
        <title>Comparative Genomics Reveals Insights into the Divergent Evolution of Astigmatic Mites and Household Pest Adaptations.</title>
        <authorList>
            <person name="Xiong Q."/>
            <person name="Wan A.T.-Y."/>
            <person name="Liu X.-Y."/>
            <person name="Fung C.S.-H."/>
            <person name="Xiao X."/>
            <person name="Malainual N."/>
            <person name="Hou J."/>
            <person name="Wang L."/>
            <person name="Wang M."/>
            <person name="Yang K."/>
            <person name="Cui Y."/>
            <person name="Leung E."/>
            <person name="Nong W."/>
            <person name="Shin S.-K."/>
            <person name="Au S."/>
            <person name="Jeong K.Y."/>
            <person name="Chew F.T."/>
            <person name="Hui J."/>
            <person name="Leung T.F."/>
            <person name="Tungtrongchitr A."/>
            <person name="Zhong N."/>
            <person name="Liu Z."/>
            <person name="Tsui S."/>
        </authorList>
    </citation>
    <scope>NUCLEOTIDE SEQUENCE</scope>
    <source>
        <strain evidence="4">Derf</strain>
        <tissue evidence="4">Whole organism</tissue>
    </source>
</reference>
<dbReference type="Proteomes" id="UP000828236">
    <property type="component" value="Unassembled WGS sequence"/>
</dbReference>
<evidence type="ECO:0000313" key="5">
    <source>
        <dbReference type="Proteomes" id="UP000790347"/>
    </source>
</evidence>
<protein>
    <submittedName>
        <fullName evidence="4">Protein tyrosine phosphatase type IVA 1, variant 2</fullName>
    </submittedName>
    <submittedName>
        <fullName evidence="3">Tyrosine phosphatase type iva 1-like protein</fullName>
    </submittedName>
</protein>
<sequence length="280" mass="30760">MPLISLSTIDGGDAISIEFKKRSSLRQSPSSSSSLFGGLHSSHNKSYKKSSIHGHNPNQLVQPKFTEIRNRNLRFLITDKPTDATLNQYVEELQRRNVTDVVRVCEATYSPKRLEQAGIKCHDWAFDDGTPPPQKIIDQWLELIIERFKDCPIPPSSSSSSSSRSDRKVSSATTNLTPAQINGSNSVEGSPGSTAAANIDSQLPCIAVHCVAGLGRAPVLVAIALIEAGLKYIDAVEMIRAARRGAINAKQLDYLSEYKPKKVLMFTNRSSSKRKYCCII</sequence>
<evidence type="ECO:0000259" key="2">
    <source>
        <dbReference type="PROSITE" id="PS50056"/>
    </source>
</evidence>
<proteinExistence type="predicted"/>
<dbReference type="InterPro" id="IPR003595">
    <property type="entry name" value="Tyr_Pase_cat"/>
</dbReference>
<dbReference type="Proteomes" id="UP000790347">
    <property type="component" value="Unassembled WGS sequence"/>
</dbReference>
<feature type="domain" description="Tyrosine specific protein phosphatases" evidence="2">
    <location>
        <begin position="204"/>
        <end position="254"/>
    </location>
</feature>
<dbReference type="CDD" id="cd14500">
    <property type="entry name" value="PTP-IVa"/>
    <property type="match status" value="1"/>
</dbReference>
<evidence type="ECO:0000313" key="4">
    <source>
        <dbReference type="EMBL" id="KAH9511054.1"/>
    </source>
</evidence>
<dbReference type="SMART" id="SM00404">
    <property type="entry name" value="PTPc_motif"/>
    <property type="match status" value="1"/>
</dbReference>
<feature type="region of interest" description="Disordered" evidence="1">
    <location>
        <begin position="21"/>
        <end position="62"/>
    </location>
</feature>
<organism evidence="4 5">
    <name type="scientific">Dermatophagoides farinae</name>
    <name type="common">American house dust mite</name>
    <dbReference type="NCBI Taxonomy" id="6954"/>
    <lineage>
        <taxon>Eukaryota</taxon>
        <taxon>Metazoa</taxon>
        <taxon>Ecdysozoa</taxon>
        <taxon>Arthropoda</taxon>
        <taxon>Chelicerata</taxon>
        <taxon>Arachnida</taxon>
        <taxon>Acari</taxon>
        <taxon>Acariformes</taxon>
        <taxon>Sarcoptiformes</taxon>
        <taxon>Astigmata</taxon>
        <taxon>Psoroptidia</taxon>
        <taxon>Analgoidea</taxon>
        <taxon>Pyroglyphidae</taxon>
        <taxon>Dermatophagoidinae</taxon>
        <taxon>Dermatophagoides</taxon>
    </lineage>
</organism>
<reference evidence="3" key="3">
    <citation type="journal article" date="2021" name="World Allergy Organ. J.">
        <title>Chromosome-level assembly of Dermatophagoides farinae genome and transcriptome reveals two novel allergens Der f 37 and Der f 39.</title>
        <authorList>
            <person name="Chen J."/>
            <person name="Cai Z."/>
            <person name="Fan D."/>
            <person name="Hu J."/>
            <person name="Hou Y."/>
            <person name="He Y."/>
            <person name="Zhang Z."/>
            <person name="Zhao Z."/>
            <person name="Gao P."/>
            <person name="Hu W."/>
            <person name="Sun J."/>
            <person name="Li J."/>
            <person name="Ji K."/>
        </authorList>
    </citation>
    <scope>NUCLEOTIDE SEQUENCE</scope>
    <source>
        <strain evidence="3">JKM2019</strain>
    </source>
</reference>
<dbReference type="EMBL" id="SDOV01000009">
    <property type="protein sequence ID" value="KAH7637217.1"/>
    <property type="molecule type" value="Genomic_DNA"/>
</dbReference>
<evidence type="ECO:0000256" key="1">
    <source>
        <dbReference type="SAM" id="MobiDB-lite"/>
    </source>
</evidence>
<gene>
    <name evidence="4" type="primary">PTP4A1_1</name>
    <name evidence="4" type="ORF">DERF_009538</name>
    <name evidence="3" type="ORF">HUG17_7423</name>
</gene>
<reference evidence="4" key="1">
    <citation type="submission" date="2013-05" db="EMBL/GenBank/DDBJ databases">
        <authorList>
            <person name="Yim A.K.Y."/>
            <person name="Chan T.F."/>
            <person name="Ji K.M."/>
            <person name="Liu X.Y."/>
            <person name="Zhou J.W."/>
            <person name="Li R.Q."/>
            <person name="Yang K.Y."/>
            <person name="Li J."/>
            <person name="Li M."/>
            <person name="Law P.T.W."/>
            <person name="Wu Y.L."/>
            <person name="Cai Z.L."/>
            <person name="Qin H."/>
            <person name="Bao Y."/>
            <person name="Leung R.K.K."/>
            <person name="Ng P.K.S."/>
            <person name="Zou J."/>
            <person name="Zhong X.J."/>
            <person name="Ran P.X."/>
            <person name="Zhong N.S."/>
            <person name="Liu Z.G."/>
            <person name="Tsui S.K.W."/>
        </authorList>
    </citation>
    <scope>NUCLEOTIDE SEQUENCE</scope>
    <source>
        <strain evidence="4">Derf</strain>
        <tissue evidence="4">Whole organism</tissue>
    </source>
</reference>
<feature type="compositionally biased region" description="Basic residues" evidence="1">
    <location>
        <begin position="42"/>
        <end position="52"/>
    </location>
</feature>
<feature type="region of interest" description="Disordered" evidence="1">
    <location>
        <begin position="154"/>
        <end position="193"/>
    </location>
</feature>
<dbReference type="Gene3D" id="3.90.190.10">
    <property type="entry name" value="Protein tyrosine phosphatase superfamily"/>
    <property type="match status" value="1"/>
</dbReference>
<dbReference type="EMBL" id="ASGP02000004">
    <property type="protein sequence ID" value="KAH9511054.1"/>
    <property type="molecule type" value="Genomic_DNA"/>
</dbReference>
<accession>A0A922HXH8</accession>
<dbReference type="InterPro" id="IPR050561">
    <property type="entry name" value="PTP"/>
</dbReference>
<feature type="compositionally biased region" description="Low complexity" evidence="1">
    <location>
        <begin position="25"/>
        <end position="41"/>
    </location>
</feature>
<dbReference type="InterPro" id="IPR000387">
    <property type="entry name" value="Tyr_Pase_dom"/>
</dbReference>
<dbReference type="InterPro" id="IPR029021">
    <property type="entry name" value="Prot-tyrosine_phosphatase-like"/>
</dbReference>
<reference evidence="3" key="2">
    <citation type="submission" date="2020-06" db="EMBL/GenBank/DDBJ databases">
        <authorList>
            <person name="Ji K."/>
            <person name="Li J."/>
        </authorList>
    </citation>
    <scope>NUCLEOTIDE SEQUENCE</scope>
    <source>
        <strain evidence="3">JKM2019</strain>
        <tissue evidence="3">Whole body</tissue>
    </source>
</reference>
<keyword evidence="5" id="KW-1185">Reference proteome</keyword>
<dbReference type="PANTHER" id="PTHR23339">
    <property type="entry name" value="TYROSINE SPECIFIC PROTEIN PHOSPHATASE AND DUAL SPECIFICITY PROTEIN PHOSPHATASE"/>
    <property type="match status" value="1"/>
</dbReference>
<dbReference type="SUPFAM" id="SSF52799">
    <property type="entry name" value="(Phosphotyrosine protein) phosphatases II"/>
    <property type="match status" value="1"/>
</dbReference>
<dbReference type="PROSITE" id="PS50056">
    <property type="entry name" value="TYR_PHOSPHATASE_2"/>
    <property type="match status" value="1"/>
</dbReference>
<name>A0A922HXH8_DERFA</name>
<comment type="caution">
    <text evidence="4">The sequence shown here is derived from an EMBL/GenBank/DDBJ whole genome shotgun (WGS) entry which is preliminary data.</text>
</comment>
<feature type="compositionally biased region" description="Polar residues" evidence="1">
    <location>
        <begin position="172"/>
        <end position="193"/>
    </location>
</feature>